<feature type="transmembrane region" description="Helical" evidence="1">
    <location>
        <begin position="340"/>
        <end position="361"/>
    </location>
</feature>
<evidence type="ECO:0000313" key="4">
    <source>
        <dbReference type="Proteomes" id="UP000501379"/>
    </source>
</evidence>
<dbReference type="Pfam" id="PF01757">
    <property type="entry name" value="Acyl_transf_3"/>
    <property type="match status" value="1"/>
</dbReference>
<dbReference type="GO" id="GO:0000271">
    <property type="term" value="P:polysaccharide biosynthetic process"/>
    <property type="evidence" value="ECO:0007669"/>
    <property type="project" value="TreeGrafter"/>
</dbReference>
<dbReference type="Proteomes" id="UP000501379">
    <property type="component" value="Chromosome"/>
</dbReference>
<keyword evidence="3" id="KW-0012">Acyltransferase</keyword>
<name>A0A6M8FPJ9_9GAMM</name>
<reference evidence="3" key="1">
    <citation type="submission" date="2020-07" db="EMBL/GenBank/DDBJ databases">
        <title>Nitrate ammonifying Pseudomonas campi sp. nov. isolated from German agricultural grassland.</title>
        <authorList>
            <person name="Timsy T."/>
            <person name="Ulrich A."/>
            <person name="Spanner T."/>
            <person name="Foesel B."/>
            <person name="Kolb S."/>
            <person name="Horn M.A."/>
            <person name="Behrendt U."/>
        </authorList>
    </citation>
    <scope>NUCLEOTIDE SEQUENCE</scope>
    <source>
        <strain evidence="3">S1-A32-2</strain>
    </source>
</reference>
<dbReference type="PANTHER" id="PTHR23028:SF53">
    <property type="entry name" value="ACYL_TRANSF_3 DOMAIN-CONTAINING PROTEIN"/>
    <property type="match status" value="1"/>
</dbReference>
<dbReference type="PANTHER" id="PTHR23028">
    <property type="entry name" value="ACETYLTRANSFERASE"/>
    <property type="match status" value="1"/>
</dbReference>
<keyword evidence="1" id="KW-1133">Transmembrane helix</keyword>
<feature type="transmembrane region" description="Helical" evidence="1">
    <location>
        <begin position="301"/>
        <end position="320"/>
    </location>
</feature>
<proteinExistence type="predicted"/>
<feature type="transmembrane region" description="Helical" evidence="1">
    <location>
        <begin position="60"/>
        <end position="80"/>
    </location>
</feature>
<keyword evidence="3" id="KW-0808">Transferase</keyword>
<feature type="domain" description="Acyltransferase 3" evidence="2">
    <location>
        <begin position="14"/>
        <end position="358"/>
    </location>
</feature>
<feature type="transmembrane region" description="Helical" evidence="1">
    <location>
        <begin position="21"/>
        <end position="40"/>
    </location>
</feature>
<evidence type="ECO:0000259" key="2">
    <source>
        <dbReference type="Pfam" id="PF01757"/>
    </source>
</evidence>
<feature type="transmembrane region" description="Helical" evidence="1">
    <location>
        <begin position="272"/>
        <end position="289"/>
    </location>
</feature>
<dbReference type="GO" id="GO:0016020">
    <property type="term" value="C:membrane"/>
    <property type="evidence" value="ECO:0007669"/>
    <property type="project" value="TreeGrafter"/>
</dbReference>
<evidence type="ECO:0000313" key="3">
    <source>
        <dbReference type="EMBL" id="QKE65779.1"/>
    </source>
</evidence>
<protein>
    <submittedName>
        <fullName evidence="3">Acyltransferase</fullName>
    </submittedName>
</protein>
<feature type="transmembrane region" description="Helical" evidence="1">
    <location>
        <begin position="124"/>
        <end position="143"/>
    </location>
</feature>
<dbReference type="InterPro" id="IPR050879">
    <property type="entry name" value="Acyltransferase_3"/>
</dbReference>
<organism evidence="3 4">
    <name type="scientific">Aquipseudomonas campi</name>
    <dbReference type="NCBI Taxonomy" id="2731681"/>
    <lineage>
        <taxon>Bacteria</taxon>
        <taxon>Pseudomonadati</taxon>
        <taxon>Pseudomonadota</taxon>
        <taxon>Gammaproteobacteria</taxon>
        <taxon>Pseudomonadales</taxon>
        <taxon>Pseudomonadaceae</taxon>
        <taxon>Aquipseudomonas</taxon>
    </lineage>
</organism>
<dbReference type="EMBL" id="CP053697">
    <property type="protein sequence ID" value="QKE65779.1"/>
    <property type="molecule type" value="Genomic_DNA"/>
</dbReference>
<dbReference type="InterPro" id="IPR002656">
    <property type="entry name" value="Acyl_transf_3_dom"/>
</dbReference>
<sequence>MGVAGLRQPGQFIPELESLRGWAILLVVAFHYFGIMTGGTEPLASDSPAWLRVVASGNTGVTLFFVLSGFLLSQPFIASLRGGRSVDIKRFYIARVLRIVPLYYLFVVLAWWSTGNTMGALQAFAFIHVGFSLFPFSVSWWSLCTEMQFYLLLPWLMLLLHFRYGRWLLGLGLLTWGVAHIYYFQQPRWLANPQNWVLQASVFGRGLAFLVGAACASLYASSYFHHLVRRQWLVWGILLVLLWALYQLLSLHAQLGIMVAPKSLPMYHNIEALLWGGLLLCCVAWRSSLRVVLVNRLLNHFGMLSYSIYLLHVPIQFYAVTWFKAQSNSPLPLDGQLGNVLLVGFSFALIWGLSFVLYHWFERPMLQLKSRLSTYTERRDGQRENLPV</sequence>
<accession>A0A6M8FPJ9</accession>
<dbReference type="GO" id="GO:0016747">
    <property type="term" value="F:acyltransferase activity, transferring groups other than amino-acyl groups"/>
    <property type="evidence" value="ECO:0007669"/>
    <property type="project" value="InterPro"/>
</dbReference>
<feature type="transmembrane region" description="Helical" evidence="1">
    <location>
        <begin position="92"/>
        <end position="112"/>
    </location>
</feature>
<keyword evidence="1" id="KW-0472">Membrane</keyword>
<keyword evidence="1" id="KW-0812">Transmembrane</keyword>
<feature type="transmembrane region" description="Helical" evidence="1">
    <location>
        <begin position="164"/>
        <end position="184"/>
    </location>
</feature>
<evidence type="ECO:0000256" key="1">
    <source>
        <dbReference type="SAM" id="Phobius"/>
    </source>
</evidence>
<dbReference type="KEGG" id="pcam:HNE05_17310"/>
<feature type="transmembrane region" description="Helical" evidence="1">
    <location>
        <begin position="196"/>
        <end position="220"/>
    </location>
</feature>
<dbReference type="AlphaFoldDB" id="A0A6M8FPJ9"/>
<gene>
    <name evidence="3" type="ORF">HNE05_17310</name>
</gene>
<feature type="transmembrane region" description="Helical" evidence="1">
    <location>
        <begin position="232"/>
        <end position="252"/>
    </location>
</feature>
<keyword evidence="4" id="KW-1185">Reference proteome</keyword>